<dbReference type="Gene3D" id="1.10.8.60">
    <property type="match status" value="1"/>
</dbReference>
<protein>
    <recommendedName>
        <fullName evidence="9 10">Lon protease</fullName>
        <ecNumber evidence="9 10">3.4.21.53</ecNumber>
    </recommendedName>
    <alternativeName>
        <fullName evidence="9">ATP-dependent protease La</fullName>
    </alternativeName>
</protein>
<dbReference type="InterPro" id="IPR004815">
    <property type="entry name" value="Lon_bac/euk-typ"/>
</dbReference>
<evidence type="ECO:0000256" key="5">
    <source>
        <dbReference type="ARBA" id="ARBA00022801"/>
    </source>
</evidence>
<comment type="induction">
    <text evidence="9">By heat shock.</text>
</comment>
<dbReference type="FunFam" id="3.40.50.300:FF:000382">
    <property type="entry name" value="Lon protease homolog 2, peroxisomal"/>
    <property type="match status" value="1"/>
</dbReference>
<dbReference type="SUPFAM" id="SSF52540">
    <property type="entry name" value="P-loop containing nucleoside triphosphate hydrolases"/>
    <property type="match status" value="1"/>
</dbReference>
<dbReference type="SUPFAM" id="SSF54211">
    <property type="entry name" value="Ribosomal protein S5 domain 2-like"/>
    <property type="match status" value="1"/>
</dbReference>
<keyword evidence="5 9" id="KW-0378">Hydrolase</keyword>
<evidence type="ECO:0000256" key="13">
    <source>
        <dbReference type="PROSITE-ProRule" id="PRU01122"/>
    </source>
</evidence>
<dbReference type="PROSITE" id="PS51786">
    <property type="entry name" value="LON_PROTEOLYTIC"/>
    <property type="match status" value="1"/>
</dbReference>
<dbReference type="InterPro" id="IPR008268">
    <property type="entry name" value="Peptidase_S16_AS"/>
</dbReference>
<dbReference type="SMART" id="SM00382">
    <property type="entry name" value="AAA"/>
    <property type="match status" value="1"/>
</dbReference>
<dbReference type="InterPro" id="IPR003593">
    <property type="entry name" value="AAA+_ATPase"/>
</dbReference>
<dbReference type="InterPro" id="IPR027065">
    <property type="entry name" value="Lon_Prtase"/>
</dbReference>
<dbReference type="Gene3D" id="3.30.230.10">
    <property type="match status" value="1"/>
</dbReference>
<evidence type="ECO:0000256" key="10">
    <source>
        <dbReference type="PIRNR" id="PIRNR001174"/>
    </source>
</evidence>
<dbReference type="OrthoDB" id="9803599at2"/>
<name>E1QFD5_DESB2</name>
<dbReference type="InterPro" id="IPR027543">
    <property type="entry name" value="Lon_bac"/>
</dbReference>
<gene>
    <name evidence="9" type="primary">lon</name>
    <name evidence="18" type="ordered locus">Deba_0901</name>
</gene>
<feature type="compositionally biased region" description="Basic residues" evidence="15">
    <location>
        <begin position="797"/>
        <end position="808"/>
    </location>
</feature>
<evidence type="ECO:0000313" key="18">
    <source>
        <dbReference type="EMBL" id="ADK84271.1"/>
    </source>
</evidence>
<feature type="domain" description="Lon proteolytic" evidence="16">
    <location>
        <begin position="613"/>
        <end position="794"/>
    </location>
</feature>
<dbReference type="GO" id="GO:0006515">
    <property type="term" value="P:protein quality control for misfolded or incompletely synthesized proteins"/>
    <property type="evidence" value="ECO:0007669"/>
    <property type="project" value="UniProtKB-UniRule"/>
</dbReference>
<dbReference type="eggNOG" id="COG0466">
    <property type="taxonomic scope" value="Bacteria"/>
</dbReference>
<feature type="active site" evidence="9 11">
    <location>
        <position position="700"/>
    </location>
</feature>
<dbReference type="InterPro" id="IPR015947">
    <property type="entry name" value="PUA-like_sf"/>
</dbReference>
<dbReference type="KEGG" id="dbr:Deba_0901"/>
<dbReference type="Pfam" id="PF00004">
    <property type="entry name" value="AAA"/>
    <property type="match status" value="1"/>
</dbReference>
<dbReference type="Proteomes" id="UP000009047">
    <property type="component" value="Chromosome"/>
</dbReference>
<dbReference type="Pfam" id="PF02190">
    <property type="entry name" value="LON_substr_bdg"/>
    <property type="match status" value="1"/>
</dbReference>
<dbReference type="InterPro" id="IPR003111">
    <property type="entry name" value="Lon_prtase_N"/>
</dbReference>
<dbReference type="SUPFAM" id="SSF88697">
    <property type="entry name" value="PUA domain-like"/>
    <property type="match status" value="1"/>
</dbReference>
<dbReference type="InterPro" id="IPR046336">
    <property type="entry name" value="Lon_prtase_N_sf"/>
</dbReference>
<comment type="subunit">
    <text evidence="9 10">Homohexamer. Organized in a ring with a central cavity.</text>
</comment>
<evidence type="ECO:0000256" key="4">
    <source>
        <dbReference type="ARBA" id="ARBA00022741"/>
    </source>
</evidence>
<evidence type="ECO:0000256" key="12">
    <source>
        <dbReference type="PIRSR" id="PIRSR001174-2"/>
    </source>
</evidence>
<dbReference type="Gene3D" id="1.20.58.1480">
    <property type="match status" value="1"/>
</dbReference>
<keyword evidence="2 9" id="KW-0963">Cytoplasm</keyword>
<evidence type="ECO:0000256" key="2">
    <source>
        <dbReference type="ARBA" id="ARBA00022490"/>
    </source>
</evidence>
<dbReference type="SMART" id="SM00464">
    <property type="entry name" value="LON"/>
    <property type="match status" value="1"/>
</dbReference>
<evidence type="ECO:0000256" key="3">
    <source>
        <dbReference type="ARBA" id="ARBA00022670"/>
    </source>
</evidence>
<comment type="catalytic activity">
    <reaction evidence="9 10 13">
        <text>Hydrolysis of proteins in presence of ATP.</text>
        <dbReference type="EC" id="3.4.21.53"/>
    </reaction>
</comment>
<keyword evidence="19" id="KW-1185">Reference proteome</keyword>
<evidence type="ECO:0000256" key="8">
    <source>
        <dbReference type="ARBA" id="ARBA00023016"/>
    </source>
</evidence>
<feature type="region of interest" description="Disordered" evidence="15">
    <location>
        <begin position="797"/>
        <end position="816"/>
    </location>
</feature>
<dbReference type="InterPro" id="IPR003959">
    <property type="entry name" value="ATPase_AAA_core"/>
</dbReference>
<evidence type="ECO:0000256" key="9">
    <source>
        <dbReference type="HAMAP-Rule" id="MF_01973"/>
    </source>
</evidence>
<dbReference type="Gene3D" id="3.40.50.300">
    <property type="entry name" value="P-loop containing nucleotide triphosphate hydrolases"/>
    <property type="match status" value="1"/>
</dbReference>
<dbReference type="InterPro" id="IPR027417">
    <property type="entry name" value="P-loop_NTPase"/>
</dbReference>
<evidence type="ECO:0000256" key="11">
    <source>
        <dbReference type="PIRSR" id="PIRSR001174-1"/>
    </source>
</evidence>
<evidence type="ECO:0000259" key="16">
    <source>
        <dbReference type="PROSITE" id="PS51786"/>
    </source>
</evidence>
<comment type="subcellular location">
    <subcellularLocation>
        <location evidence="1 9 10">Cytoplasm</location>
    </subcellularLocation>
</comment>
<feature type="binding site" evidence="9 12">
    <location>
        <begin position="377"/>
        <end position="384"/>
    </location>
    <ligand>
        <name>ATP</name>
        <dbReference type="ChEBI" id="CHEBI:30616"/>
    </ligand>
</feature>
<dbReference type="PANTHER" id="PTHR10046">
    <property type="entry name" value="ATP DEPENDENT LON PROTEASE FAMILY MEMBER"/>
    <property type="match status" value="1"/>
</dbReference>
<dbReference type="GO" id="GO:0005524">
    <property type="term" value="F:ATP binding"/>
    <property type="evidence" value="ECO:0007669"/>
    <property type="project" value="UniProtKB-UniRule"/>
</dbReference>
<dbReference type="GO" id="GO:0004176">
    <property type="term" value="F:ATP-dependent peptidase activity"/>
    <property type="evidence" value="ECO:0007669"/>
    <property type="project" value="UniProtKB-UniRule"/>
</dbReference>
<dbReference type="STRING" id="644282.Deba_0901"/>
<evidence type="ECO:0000256" key="1">
    <source>
        <dbReference type="ARBA" id="ARBA00004496"/>
    </source>
</evidence>
<evidence type="ECO:0000313" key="19">
    <source>
        <dbReference type="Proteomes" id="UP000009047"/>
    </source>
</evidence>
<dbReference type="CDD" id="cd19500">
    <property type="entry name" value="RecA-like_Lon"/>
    <property type="match status" value="1"/>
</dbReference>
<dbReference type="GO" id="GO:0016887">
    <property type="term" value="F:ATP hydrolysis activity"/>
    <property type="evidence" value="ECO:0007669"/>
    <property type="project" value="UniProtKB-UniRule"/>
</dbReference>
<evidence type="ECO:0000256" key="15">
    <source>
        <dbReference type="SAM" id="MobiDB-lite"/>
    </source>
</evidence>
<dbReference type="HAMAP" id="MF_01973">
    <property type="entry name" value="lon_bact"/>
    <property type="match status" value="1"/>
</dbReference>
<dbReference type="GO" id="GO:0005737">
    <property type="term" value="C:cytoplasm"/>
    <property type="evidence" value="ECO:0007669"/>
    <property type="project" value="UniProtKB-SubCell"/>
</dbReference>
<dbReference type="PROSITE" id="PS01046">
    <property type="entry name" value="LON_SER"/>
    <property type="match status" value="1"/>
</dbReference>
<feature type="active site" evidence="9 11">
    <location>
        <position position="743"/>
    </location>
</feature>
<dbReference type="PROSITE" id="PS51787">
    <property type="entry name" value="LON_N"/>
    <property type="match status" value="1"/>
</dbReference>
<dbReference type="HOGENOM" id="CLU_004109_4_3_7"/>
<keyword evidence="6 9" id="KW-0720">Serine protease</keyword>
<comment type="similarity">
    <text evidence="9 10 13 14">Belongs to the peptidase S16 family.</text>
</comment>
<dbReference type="Gene3D" id="1.20.5.5270">
    <property type="match status" value="1"/>
</dbReference>
<dbReference type="MEROPS" id="S16.001"/>
<dbReference type="InterPro" id="IPR014721">
    <property type="entry name" value="Ribsml_uS5_D2-typ_fold_subgr"/>
</dbReference>
<dbReference type="InterPro" id="IPR008269">
    <property type="entry name" value="Lon_proteolytic"/>
</dbReference>
<evidence type="ECO:0000256" key="6">
    <source>
        <dbReference type="ARBA" id="ARBA00022825"/>
    </source>
</evidence>
<dbReference type="EC" id="3.4.21.53" evidence="9 10"/>
<accession>E1QFD5</accession>
<dbReference type="PIRSF" id="PIRSF001174">
    <property type="entry name" value="Lon_proteas"/>
    <property type="match status" value="1"/>
</dbReference>
<reference evidence="18 19" key="1">
    <citation type="journal article" date="2010" name="Stand. Genomic Sci.">
        <title>Complete genome sequence of Desulfarculus baarsii type strain (2st14).</title>
        <authorList>
            <person name="Sun H."/>
            <person name="Spring S."/>
            <person name="Lapidus A."/>
            <person name="Davenport K."/>
            <person name="Del Rio T.G."/>
            <person name="Tice H."/>
            <person name="Nolan M."/>
            <person name="Copeland A."/>
            <person name="Cheng J.F."/>
            <person name="Lucas S."/>
            <person name="Tapia R."/>
            <person name="Goodwin L."/>
            <person name="Pitluck S."/>
            <person name="Ivanova N."/>
            <person name="Pagani I."/>
            <person name="Mavromatis K."/>
            <person name="Ovchinnikova G."/>
            <person name="Pati A."/>
            <person name="Chen A."/>
            <person name="Palaniappan K."/>
            <person name="Hauser L."/>
            <person name="Chang Y.J."/>
            <person name="Jeffries C.D."/>
            <person name="Detter J.C."/>
            <person name="Han C."/>
            <person name="Rohde M."/>
            <person name="Brambilla E."/>
            <person name="Goker M."/>
            <person name="Woyke T."/>
            <person name="Bristow J."/>
            <person name="Eisen J.A."/>
            <person name="Markowitz V."/>
            <person name="Hugenholtz P."/>
            <person name="Kyrpides N.C."/>
            <person name="Klenk H.P."/>
            <person name="Land M."/>
        </authorList>
    </citation>
    <scope>NUCLEOTIDE SEQUENCE [LARGE SCALE GENOMIC DNA]</scope>
    <source>
        <strain evidence="19">ATCC 33931 / DSM 2075 / LMG 7858 / VKM B-1802 / 2st14</strain>
    </source>
</reference>
<dbReference type="Gene3D" id="2.30.130.40">
    <property type="entry name" value="LON domain-like"/>
    <property type="match status" value="1"/>
</dbReference>
<comment type="function">
    <text evidence="9">ATP-dependent serine protease that mediates the selective degradation of mutant and abnormal proteins as well as certain short-lived regulatory proteins. Required for cellular homeostasis and for survival from DNA damage and developmental changes induced by stress. Degrades polypeptides processively to yield small peptide fragments that are 5 to 10 amino acids long. Binds to DNA in a double-stranded, site-specific manner.</text>
</comment>
<dbReference type="GO" id="GO:0043565">
    <property type="term" value="F:sequence-specific DNA binding"/>
    <property type="evidence" value="ECO:0007669"/>
    <property type="project" value="UniProtKB-UniRule"/>
</dbReference>
<keyword evidence="3 9" id="KW-0645">Protease</keyword>
<dbReference type="Pfam" id="PF22667">
    <property type="entry name" value="Lon_lid"/>
    <property type="match status" value="1"/>
</dbReference>
<organism evidence="18 19">
    <name type="scientific">Desulfarculus baarsii (strain ATCC 33931 / DSM 2075 / LMG 7858 / VKM B-1802 / 2st14)</name>
    <dbReference type="NCBI Taxonomy" id="644282"/>
    <lineage>
        <taxon>Bacteria</taxon>
        <taxon>Pseudomonadati</taxon>
        <taxon>Thermodesulfobacteriota</taxon>
        <taxon>Desulfarculia</taxon>
        <taxon>Desulfarculales</taxon>
        <taxon>Desulfarculaceae</taxon>
        <taxon>Desulfarculus</taxon>
    </lineage>
</organism>
<feature type="domain" description="Lon N-terminal" evidence="17">
    <location>
        <begin position="28"/>
        <end position="225"/>
    </location>
</feature>
<dbReference type="GO" id="GO:0034605">
    <property type="term" value="P:cellular response to heat"/>
    <property type="evidence" value="ECO:0007669"/>
    <property type="project" value="UniProtKB-UniRule"/>
</dbReference>
<keyword evidence="7 9" id="KW-0067">ATP-binding</keyword>
<proteinExistence type="evidence at transcript level"/>
<evidence type="ECO:0000259" key="17">
    <source>
        <dbReference type="PROSITE" id="PS51787"/>
    </source>
</evidence>
<dbReference type="PRINTS" id="PR00830">
    <property type="entry name" value="ENDOLAPTASE"/>
</dbReference>
<dbReference type="Pfam" id="PF05362">
    <property type="entry name" value="Lon_C"/>
    <property type="match status" value="1"/>
</dbReference>
<dbReference type="EMBL" id="CP002085">
    <property type="protein sequence ID" value="ADK84271.1"/>
    <property type="molecule type" value="Genomic_DNA"/>
</dbReference>
<sequence>MDRHDDLFDEAPLEPDELVEEENLPDKLPLLPVRDVVVFPYMILPLFVARDGSVAAVEAAMARDQMIMLVAQRDQAVEQPEPGDLFEIGCVGMIMRQLKMPDGRIKILVQGLTRARVSSWERHAPYLEVGIEALAEEKEREGEQSPEVEALIRNVREASEKILSLRGLLSSDVVAILNSVETPGRLADMVASNLRLRIDKAQEILEEMDPAGRLALVHGHLGKEVEVSTIQAQIQSEAQEEISKTQREYYLREQIRAIRRELGDGEDRAAELFELRQTILDMRMPQDVREESLKQLSRLENMQPESAEATVIRTYLDWVVELPWQKSTRDKLDIAKAKAILDEDHYDLAKVKDRILEQLSVRKLNPRGKGPIICFIGPPGVGKTSLGRSIARAMGRKFVRLSLGGVRDEAEIRGHRRTYIGAMPGRILQGLKQAGSNNPVFMIDEVDKVGSDYRGDPTSALLEVLDPEQNNAFSDHYLNLPFDLSKVMFITTANVEDTIPEPLLDRMEVIELPGYTDDEKVQIARKHLIDRQLKETGLWRRKVRISDGAILEIIRNYTREAGLRSLERELGAILRKIARQVAEGKAGALSVNAAAVQKYLGVRKYLPEDDRGEGEVGVATGLAWTSAGGEVLRVEVAILDGKGNLTSTGSLGEVMSESAQAALSYVRGRAGAFGLKKDFYEHLDIHLHVPSGAIPKDGPSAGVTICTAMVSALTGVPVREDVAMTGEITLTGKVLPIGGLKEKTLAALRMGLKTVIVPAKNHKELAEIPLKVSRGLKLVQVEHMDQILELALAGKPRKKRVAPAKGKARPAAAGEN</sequence>
<dbReference type="InterPro" id="IPR020568">
    <property type="entry name" value="Ribosomal_Su5_D2-typ_SF"/>
</dbReference>
<keyword evidence="8 9" id="KW-0346">Stress response</keyword>
<dbReference type="NCBIfam" id="TIGR00763">
    <property type="entry name" value="lon"/>
    <property type="match status" value="1"/>
</dbReference>
<evidence type="ECO:0000256" key="14">
    <source>
        <dbReference type="RuleBase" id="RU000591"/>
    </source>
</evidence>
<evidence type="ECO:0000256" key="7">
    <source>
        <dbReference type="ARBA" id="ARBA00022840"/>
    </source>
</evidence>
<dbReference type="GO" id="GO:0004252">
    <property type="term" value="F:serine-type endopeptidase activity"/>
    <property type="evidence" value="ECO:0007669"/>
    <property type="project" value="UniProtKB-UniRule"/>
</dbReference>
<keyword evidence="4 9" id="KW-0547">Nucleotide-binding</keyword>
<dbReference type="InterPro" id="IPR054594">
    <property type="entry name" value="Lon_lid"/>
</dbReference>
<dbReference type="AlphaFoldDB" id="E1QFD5"/>
<dbReference type="RefSeq" id="WP_013257725.1">
    <property type="nucleotide sequence ID" value="NC_014365.1"/>
</dbReference>